<dbReference type="InterPro" id="IPR014030">
    <property type="entry name" value="Ketoacyl_synth_N"/>
</dbReference>
<evidence type="ECO:0000256" key="1">
    <source>
        <dbReference type="ARBA" id="ARBA00008467"/>
    </source>
</evidence>
<name>A0A1G6SMC6_9PSEU</name>
<dbReference type="PANTHER" id="PTHR11712:SF347">
    <property type="entry name" value="BETA KETOACYL-ACYL CARRIER PROTEIN SYNTHASE"/>
    <property type="match status" value="1"/>
</dbReference>
<dbReference type="CDD" id="cd00834">
    <property type="entry name" value="KAS_I_II"/>
    <property type="match status" value="1"/>
</dbReference>
<protein>
    <submittedName>
        <fullName evidence="5">3-oxoacyl-[acyl-carrier-protein] synthase II</fullName>
    </submittedName>
</protein>
<reference evidence="6" key="1">
    <citation type="submission" date="2016-10" db="EMBL/GenBank/DDBJ databases">
        <authorList>
            <person name="Varghese N."/>
            <person name="Submissions S."/>
        </authorList>
    </citation>
    <scope>NUCLEOTIDE SEQUENCE [LARGE SCALE GENOMIC DNA]</scope>
    <source>
        <strain evidence="6">IBRC-M 10403</strain>
    </source>
</reference>
<evidence type="ECO:0000256" key="3">
    <source>
        <dbReference type="RuleBase" id="RU003694"/>
    </source>
</evidence>
<gene>
    <name evidence="5" type="ORF">SAMN05216174_10864</name>
</gene>
<evidence type="ECO:0000313" key="5">
    <source>
        <dbReference type="EMBL" id="SDD17998.1"/>
    </source>
</evidence>
<dbReference type="SMART" id="SM00825">
    <property type="entry name" value="PKS_KS"/>
    <property type="match status" value="1"/>
</dbReference>
<dbReference type="GO" id="GO:0004315">
    <property type="term" value="F:3-oxoacyl-[acyl-carrier-protein] synthase activity"/>
    <property type="evidence" value="ECO:0007669"/>
    <property type="project" value="InterPro"/>
</dbReference>
<dbReference type="Gene3D" id="3.40.47.10">
    <property type="match status" value="2"/>
</dbReference>
<dbReference type="PROSITE" id="PS52004">
    <property type="entry name" value="KS3_2"/>
    <property type="match status" value="1"/>
</dbReference>
<dbReference type="PROSITE" id="PS00606">
    <property type="entry name" value="KS3_1"/>
    <property type="match status" value="1"/>
</dbReference>
<dbReference type="SUPFAM" id="SSF53901">
    <property type="entry name" value="Thiolase-like"/>
    <property type="match status" value="2"/>
</dbReference>
<dbReference type="OrthoDB" id="9808669at2"/>
<dbReference type="InterPro" id="IPR014031">
    <property type="entry name" value="Ketoacyl_synth_C"/>
</dbReference>
<dbReference type="GO" id="GO:0006633">
    <property type="term" value="P:fatty acid biosynthetic process"/>
    <property type="evidence" value="ECO:0007669"/>
    <property type="project" value="InterPro"/>
</dbReference>
<keyword evidence="2 3" id="KW-0808">Transferase</keyword>
<dbReference type="InterPro" id="IPR016039">
    <property type="entry name" value="Thiolase-like"/>
</dbReference>
<dbReference type="RefSeq" id="WP_091451846.1">
    <property type="nucleotide sequence ID" value="NZ_FMZZ01000008.1"/>
</dbReference>
<evidence type="ECO:0000256" key="2">
    <source>
        <dbReference type="ARBA" id="ARBA00022679"/>
    </source>
</evidence>
<proteinExistence type="inferred from homology"/>
<dbReference type="PANTHER" id="PTHR11712">
    <property type="entry name" value="POLYKETIDE SYNTHASE-RELATED"/>
    <property type="match status" value="1"/>
</dbReference>
<dbReference type="InterPro" id="IPR000794">
    <property type="entry name" value="Beta-ketoacyl_synthase"/>
</dbReference>
<evidence type="ECO:0000259" key="4">
    <source>
        <dbReference type="PROSITE" id="PS52004"/>
    </source>
</evidence>
<dbReference type="Pfam" id="PF00109">
    <property type="entry name" value="ketoacyl-synt"/>
    <property type="match status" value="1"/>
</dbReference>
<comment type="similarity">
    <text evidence="1 3">Belongs to the thiolase-like superfamily. Beta-ketoacyl-ACP synthases family.</text>
</comment>
<dbReference type="AlphaFoldDB" id="A0A1G6SMC6"/>
<feature type="domain" description="Ketosynthase family 3 (KS3)" evidence="4">
    <location>
        <begin position="4"/>
        <end position="405"/>
    </location>
</feature>
<dbReference type="FunFam" id="3.40.47.10:FF:000018">
    <property type="entry name" value="3-oxoacyl-[acyl-carrier-protein] synthase 2"/>
    <property type="match status" value="1"/>
</dbReference>
<dbReference type="InterPro" id="IPR018201">
    <property type="entry name" value="Ketoacyl_synth_AS"/>
</dbReference>
<dbReference type="Pfam" id="PF02801">
    <property type="entry name" value="Ketoacyl-synt_C"/>
    <property type="match status" value="1"/>
</dbReference>
<organism evidence="5 6">
    <name type="scientific">Actinokineospora iranica</name>
    <dbReference type="NCBI Taxonomy" id="1271860"/>
    <lineage>
        <taxon>Bacteria</taxon>
        <taxon>Bacillati</taxon>
        <taxon>Actinomycetota</taxon>
        <taxon>Actinomycetes</taxon>
        <taxon>Pseudonocardiales</taxon>
        <taxon>Pseudonocardiaceae</taxon>
        <taxon>Actinokineospora</taxon>
    </lineage>
</organism>
<evidence type="ECO:0000313" key="6">
    <source>
        <dbReference type="Proteomes" id="UP000199501"/>
    </source>
</evidence>
<keyword evidence="6" id="KW-1185">Reference proteome</keyword>
<dbReference type="InterPro" id="IPR020841">
    <property type="entry name" value="PKS_Beta-ketoAc_synthase_dom"/>
</dbReference>
<dbReference type="STRING" id="1271860.SAMN05216174_10864"/>
<dbReference type="EMBL" id="FMZZ01000008">
    <property type="protein sequence ID" value="SDD17998.1"/>
    <property type="molecule type" value="Genomic_DNA"/>
</dbReference>
<dbReference type="Proteomes" id="UP000199501">
    <property type="component" value="Unassembled WGS sequence"/>
</dbReference>
<dbReference type="NCBIfam" id="NF005589">
    <property type="entry name" value="PRK07314.1"/>
    <property type="match status" value="1"/>
</dbReference>
<accession>A0A1G6SMC6</accession>
<sequence>MAGPGDVAVTGLGLVTPGGIGVEAGWAAVLAGRSAAAHDPVLAKNPVSISCRVPGFDPEALLGGRRAHRLDRFVQLALVAAKEAVTDAGLDTAAWDGARVGVVIGSAGGGAETFEAQHRVLLEENPAWVSPLLLPMHLSNMAAGQVAMEFGARGPNMVVATACASGATAIGIARDLLARDRCDIVLAGGTEALLNPVTMAGFARMGALSKRDDPAAASRPFDIDRDGFVGAEGAAVLVLERLSDARAAGRRVRGRVLGYGATADAHHVTSPDPDGRGVRAAIDAALAEAGATTGDVVHVNAHGTSTPLNDLVEAQVLARVLPHRPLVTSTKGVTGHMMGAAGAAEAVFALLTMTHGVVPPTANTTMLDPRIDIDVALAATPVSQGLVLSNSFGFGGQNAVLALAAA</sequence>